<feature type="transmembrane region" description="Helical" evidence="8">
    <location>
        <begin position="207"/>
        <end position="229"/>
    </location>
</feature>
<feature type="transmembrane region" description="Helical" evidence="8">
    <location>
        <begin position="169"/>
        <end position="195"/>
    </location>
</feature>
<evidence type="ECO:0000256" key="7">
    <source>
        <dbReference type="ARBA" id="ARBA00023136"/>
    </source>
</evidence>
<feature type="transmembrane region" description="Helical" evidence="8">
    <location>
        <begin position="129"/>
        <end position="149"/>
    </location>
</feature>
<dbReference type="PANTHER" id="PTHR31611">
    <property type="entry name" value="HIGH-AFFINITY NICKEL TRANSPORT PROTEIN NIC1"/>
    <property type="match status" value="1"/>
</dbReference>
<evidence type="ECO:0000256" key="1">
    <source>
        <dbReference type="ARBA" id="ARBA00004127"/>
    </source>
</evidence>
<sequence length="272" mass="28061">MHALPSDTLSLALLVFMLGIKHGFDADHLATIDGLTRCNLVARPRLARFCGSLFSLGHGSVVVTVAVGVSLLSSDWAVPEWLETSGAWISIGFLALLGVLNLGAVFAADPHELVHPVGLKGRWLGSLRVGHPVGVALVGALFALSFDTVSQAALFAMAGVQAGGWGPAALLGLVFMAGMLIADGVNGFWIARLIARADEVARLASRIMALAVGGVSLLVAAYGLLRMSWPALEAWGEGKELLLGLGVIAGVLASFLAALAVARLRGAARMAA</sequence>
<dbReference type="AlphaFoldDB" id="A0A848GAY1"/>
<comment type="subcellular location">
    <subcellularLocation>
        <location evidence="8">Cell membrane</location>
        <topology evidence="8">Multi-pass membrane protein</topology>
    </subcellularLocation>
    <subcellularLocation>
        <location evidence="1">Endomembrane system</location>
        <topology evidence="1">Multi-pass membrane protein</topology>
    </subcellularLocation>
</comment>
<organism evidence="9 10">
    <name type="scientific">Zoogloea dura</name>
    <dbReference type="NCBI Taxonomy" id="2728840"/>
    <lineage>
        <taxon>Bacteria</taxon>
        <taxon>Pseudomonadati</taxon>
        <taxon>Pseudomonadota</taxon>
        <taxon>Betaproteobacteria</taxon>
        <taxon>Rhodocyclales</taxon>
        <taxon>Zoogloeaceae</taxon>
        <taxon>Zoogloea</taxon>
    </lineage>
</organism>
<evidence type="ECO:0000256" key="4">
    <source>
        <dbReference type="ARBA" id="ARBA00022596"/>
    </source>
</evidence>
<name>A0A848GAY1_9RHOO</name>
<proteinExistence type="inferred from homology"/>
<dbReference type="EMBL" id="JABBGA010000033">
    <property type="protein sequence ID" value="NML28689.1"/>
    <property type="molecule type" value="Genomic_DNA"/>
</dbReference>
<feature type="transmembrane region" description="Helical" evidence="8">
    <location>
        <begin position="53"/>
        <end position="73"/>
    </location>
</feature>
<evidence type="ECO:0000313" key="10">
    <source>
        <dbReference type="Proteomes" id="UP000580043"/>
    </source>
</evidence>
<keyword evidence="4" id="KW-0533">Nickel</keyword>
<keyword evidence="5 8" id="KW-0812">Transmembrane</keyword>
<dbReference type="GO" id="GO:0005886">
    <property type="term" value="C:plasma membrane"/>
    <property type="evidence" value="ECO:0007669"/>
    <property type="project" value="UniProtKB-SubCell"/>
</dbReference>
<protein>
    <recommendedName>
        <fullName evidence="8">Nickel/cobalt efflux system</fullName>
    </recommendedName>
</protein>
<dbReference type="InterPro" id="IPR004688">
    <property type="entry name" value="Ni/Co_transpt"/>
</dbReference>
<evidence type="ECO:0000256" key="2">
    <source>
        <dbReference type="ARBA" id="ARBA00010892"/>
    </source>
</evidence>
<comment type="similarity">
    <text evidence="2 8">Belongs to the NiCoT transporter (TC 2.A.52) family.</text>
</comment>
<dbReference type="GO" id="GO:0015099">
    <property type="term" value="F:nickel cation transmembrane transporter activity"/>
    <property type="evidence" value="ECO:0007669"/>
    <property type="project" value="UniProtKB-UniRule"/>
</dbReference>
<accession>A0A848GAY1</accession>
<dbReference type="Proteomes" id="UP000580043">
    <property type="component" value="Unassembled WGS sequence"/>
</dbReference>
<keyword evidence="3 8" id="KW-0813">Transport</keyword>
<dbReference type="PANTHER" id="PTHR31611:SF0">
    <property type="entry name" value="HIGH-AFFINITY NICKEL TRANSPORT PROTEIN NIC1"/>
    <property type="match status" value="1"/>
</dbReference>
<evidence type="ECO:0000313" key="9">
    <source>
        <dbReference type="EMBL" id="NML28689.1"/>
    </source>
</evidence>
<evidence type="ECO:0000256" key="6">
    <source>
        <dbReference type="ARBA" id="ARBA00022989"/>
    </source>
</evidence>
<dbReference type="GO" id="GO:0012505">
    <property type="term" value="C:endomembrane system"/>
    <property type="evidence" value="ECO:0007669"/>
    <property type="project" value="UniProtKB-SubCell"/>
</dbReference>
<evidence type="ECO:0000256" key="3">
    <source>
        <dbReference type="ARBA" id="ARBA00022448"/>
    </source>
</evidence>
<dbReference type="Pfam" id="PF03824">
    <property type="entry name" value="NicO"/>
    <property type="match status" value="1"/>
</dbReference>
<comment type="caution">
    <text evidence="9">The sequence shown here is derived from an EMBL/GenBank/DDBJ whole genome shotgun (WGS) entry which is preliminary data.</text>
</comment>
<gene>
    <name evidence="9" type="ORF">HHL15_23325</name>
</gene>
<dbReference type="InterPro" id="IPR011541">
    <property type="entry name" value="Ni/Co_transpt_high_affinity"/>
</dbReference>
<reference evidence="9 10" key="1">
    <citation type="submission" date="2020-04" db="EMBL/GenBank/DDBJ databases">
        <title>Zoogloea sp. G-4-1-14 isolated from soil.</title>
        <authorList>
            <person name="Dahal R.H."/>
        </authorList>
    </citation>
    <scope>NUCLEOTIDE SEQUENCE [LARGE SCALE GENOMIC DNA]</scope>
    <source>
        <strain evidence="9 10">G-4-1-14</strain>
    </source>
</reference>
<feature type="transmembrane region" description="Helical" evidence="8">
    <location>
        <begin position="241"/>
        <end position="262"/>
    </location>
</feature>
<dbReference type="RefSeq" id="WP_169148211.1">
    <property type="nucleotide sequence ID" value="NZ_JABBGA010000033.1"/>
</dbReference>
<keyword evidence="6 8" id="KW-1133">Transmembrane helix</keyword>
<evidence type="ECO:0000256" key="5">
    <source>
        <dbReference type="ARBA" id="ARBA00022692"/>
    </source>
</evidence>
<feature type="transmembrane region" description="Helical" evidence="8">
    <location>
        <begin position="85"/>
        <end position="108"/>
    </location>
</feature>
<keyword evidence="10" id="KW-1185">Reference proteome</keyword>
<evidence type="ECO:0000256" key="8">
    <source>
        <dbReference type="RuleBase" id="RU362101"/>
    </source>
</evidence>
<keyword evidence="7 8" id="KW-0472">Membrane</keyword>